<evidence type="ECO:0000313" key="9">
    <source>
        <dbReference type="Proteomes" id="UP000298424"/>
    </source>
</evidence>
<evidence type="ECO:0000256" key="6">
    <source>
        <dbReference type="SAM" id="MobiDB-lite"/>
    </source>
</evidence>
<feature type="transmembrane region" description="Helical" evidence="7">
    <location>
        <begin position="43"/>
        <end position="66"/>
    </location>
</feature>
<evidence type="ECO:0000256" key="1">
    <source>
        <dbReference type="ARBA" id="ARBA00004651"/>
    </source>
</evidence>
<proteinExistence type="predicted"/>
<feature type="transmembrane region" description="Helical" evidence="7">
    <location>
        <begin position="142"/>
        <end position="163"/>
    </location>
</feature>
<feature type="compositionally biased region" description="Polar residues" evidence="6">
    <location>
        <begin position="24"/>
        <end position="35"/>
    </location>
</feature>
<dbReference type="InterPro" id="IPR002797">
    <property type="entry name" value="Polysacc_synth"/>
</dbReference>
<dbReference type="GO" id="GO:0005886">
    <property type="term" value="C:plasma membrane"/>
    <property type="evidence" value="ECO:0007669"/>
    <property type="project" value="UniProtKB-SubCell"/>
</dbReference>
<dbReference type="Pfam" id="PF01943">
    <property type="entry name" value="Polysacc_synt"/>
    <property type="match status" value="1"/>
</dbReference>
<accession>A0A4R8Z9F7</accession>
<name>A0A4R8Z9F7_9MICO</name>
<protein>
    <submittedName>
        <fullName evidence="8">Uncharacterized protein</fullName>
    </submittedName>
</protein>
<reference evidence="8 9" key="1">
    <citation type="submission" date="2019-03" db="EMBL/GenBank/DDBJ databases">
        <title>Genomics of glacier-inhabiting Cryobacterium strains.</title>
        <authorList>
            <person name="Liu Q."/>
            <person name="Xin Y.-H."/>
        </authorList>
    </citation>
    <scope>NUCLEOTIDE SEQUENCE [LARGE SCALE GENOMIC DNA]</scope>
    <source>
        <strain evidence="8 9">TMT1-1</strain>
    </source>
</reference>
<keyword evidence="2" id="KW-1003">Cell membrane</keyword>
<evidence type="ECO:0000256" key="4">
    <source>
        <dbReference type="ARBA" id="ARBA00022989"/>
    </source>
</evidence>
<comment type="caution">
    <text evidence="8">The sequence shown here is derived from an EMBL/GenBank/DDBJ whole genome shotgun (WGS) entry which is preliminary data.</text>
</comment>
<keyword evidence="4 7" id="KW-1133">Transmembrane helix</keyword>
<feature type="region of interest" description="Disordered" evidence="6">
    <location>
        <begin position="1"/>
        <end position="35"/>
    </location>
</feature>
<sequence>MTPRRPRGPMAAQRAIDRAVEPSAGSTSGRTTAPNSVSRNMTIALIGNAFPPLVALFSGPILAQALGVDGRGAVAAATAPLALVVTVATFGVPEAVTWAIARNPTLARNASNRGVLILIIAGLLAMGAVALSAAWLSGGDPTVQQLILVACLAIVPNLLVGVFRGVASATQSWRLVAIERIVTSSLRLAVLIPFWLTGNLTPLVATIAVAAMPVTGLFVYIGRMRSLDPRAFDVPREARTAGLLSYGLRIWVGSLSGILLSRLDQVLMTPFAGTYQLGLYVVAVSVSELPLIINQAVRDVTFVTDAADSVDARLASSARISTMLCGLAAAFLGISMLWWLPFLFGEDFRPALPVAGVLLAAVVLGTPGSIGGSGLSARGRPGLRSVSLLIACLVNISMLIVLAPPFGAMGAALATLAGNLISSNLNLWFMYRKFNINPLQFYGVRRTDFVTLLEYAKRFTRRRKR</sequence>
<dbReference type="PANTHER" id="PTHR30250">
    <property type="entry name" value="PST FAMILY PREDICTED COLANIC ACID TRANSPORTER"/>
    <property type="match status" value="1"/>
</dbReference>
<evidence type="ECO:0000256" key="7">
    <source>
        <dbReference type="SAM" id="Phobius"/>
    </source>
</evidence>
<feature type="transmembrane region" description="Helical" evidence="7">
    <location>
        <begin position="72"/>
        <end position="93"/>
    </location>
</feature>
<feature type="transmembrane region" description="Helical" evidence="7">
    <location>
        <begin position="275"/>
        <end position="293"/>
    </location>
</feature>
<feature type="transmembrane region" description="Helical" evidence="7">
    <location>
        <begin position="382"/>
        <end position="403"/>
    </location>
</feature>
<feature type="transmembrane region" description="Helical" evidence="7">
    <location>
        <begin position="202"/>
        <end position="222"/>
    </location>
</feature>
<keyword evidence="5 7" id="KW-0472">Membrane</keyword>
<dbReference type="InterPro" id="IPR050833">
    <property type="entry name" value="Poly_Biosynth_Transport"/>
</dbReference>
<gene>
    <name evidence="8" type="ORF">E3T27_15630</name>
</gene>
<feature type="transmembrane region" description="Helical" evidence="7">
    <location>
        <begin position="409"/>
        <end position="431"/>
    </location>
</feature>
<feature type="transmembrane region" description="Helical" evidence="7">
    <location>
        <begin position="323"/>
        <end position="344"/>
    </location>
</feature>
<feature type="transmembrane region" description="Helical" evidence="7">
    <location>
        <begin position="350"/>
        <end position="370"/>
    </location>
</feature>
<organism evidence="8 9">
    <name type="scientific">Cryobacterium lyxosi</name>
    <dbReference type="NCBI Taxonomy" id="1259228"/>
    <lineage>
        <taxon>Bacteria</taxon>
        <taxon>Bacillati</taxon>
        <taxon>Actinomycetota</taxon>
        <taxon>Actinomycetes</taxon>
        <taxon>Micrococcales</taxon>
        <taxon>Microbacteriaceae</taxon>
        <taxon>Cryobacterium</taxon>
    </lineage>
</organism>
<evidence type="ECO:0000256" key="5">
    <source>
        <dbReference type="ARBA" id="ARBA00023136"/>
    </source>
</evidence>
<evidence type="ECO:0000313" key="8">
    <source>
        <dbReference type="EMBL" id="TFD23118.1"/>
    </source>
</evidence>
<evidence type="ECO:0000256" key="3">
    <source>
        <dbReference type="ARBA" id="ARBA00022692"/>
    </source>
</evidence>
<keyword evidence="3 7" id="KW-0812">Transmembrane</keyword>
<feature type="transmembrane region" description="Helical" evidence="7">
    <location>
        <begin position="243"/>
        <end position="263"/>
    </location>
</feature>
<dbReference type="PANTHER" id="PTHR30250:SF11">
    <property type="entry name" value="O-ANTIGEN TRANSPORTER-RELATED"/>
    <property type="match status" value="1"/>
</dbReference>
<dbReference type="Proteomes" id="UP000298424">
    <property type="component" value="Unassembled WGS sequence"/>
</dbReference>
<feature type="transmembrane region" description="Helical" evidence="7">
    <location>
        <begin position="175"/>
        <end position="196"/>
    </location>
</feature>
<dbReference type="EMBL" id="SOGT01000018">
    <property type="protein sequence ID" value="TFD23118.1"/>
    <property type="molecule type" value="Genomic_DNA"/>
</dbReference>
<keyword evidence="9" id="KW-1185">Reference proteome</keyword>
<feature type="transmembrane region" description="Helical" evidence="7">
    <location>
        <begin position="114"/>
        <end position="136"/>
    </location>
</feature>
<dbReference type="AlphaFoldDB" id="A0A4R8Z9F7"/>
<comment type="subcellular location">
    <subcellularLocation>
        <location evidence="1">Cell membrane</location>
        <topology evidence="1">Multi-pass membrane protein</topology>
    </subcellularLocation>
</comment>
<dbReference type="OrthoDB" id="3320002at2"/>
<evidence type="ECO:0000256" key="2">
    <source>
        <dbReference type="ARBA" id="ARBA00022475"/>
    </source>
</evidence>